<dbReference type="Proteomes" id="UP001149140">
    <property type="component" value="Unassembled WGS sequence"/>
</dbReference>
<feature type="domain" description="Major facilitator superfamily (MFS) profile" evidence="7">
    <location>
        <begin position="211"/>
        <end position="402"/>
    </location>
</feature>
<feature type="transmembrane region" description="Helical" evidence="6">
    <location>
        <begin position="247"/>
        <end position="267"/>
    </location>
</feature>
<evidence type="ECO:0000256" key="4">
    <source>
        <dbReference type="ARBA" id="ARBA00022989"/>
    </source>
</evidence>
<evidence type="ECO:0000256" key="6">
    <source>
        <dbReference type="SAM" id="Phobius"/>
    </source>
</evidence>
<feature type="transmembrane region" description="Helical" evidence="6">
    <location>
        <begin position="73"/>
        <end position="100"/>
    </location>
</feature>
<dbReference type="Gene3D" id="1.20.1250.20">
    <property type="entry name" value="MFS general substrate transporter like domains"/>
    <property type="match status" value="1"/>
</dbReference>
<feature type="transmembrane region" description="Helical" evidence="6">
    <location>
        <begin position="274"/>
        <end position="297"/>
    </location>
</feature>
<gene>
    <name evidence="8" type="ORF">OM076_15445</name>
</gene>
<sequence>MTIPRSRDLRLLAGAAGVSALGDFLALIPLVLHVQERTGSTFAVSAVFFALWAPVVLGAGLAGTIVDSFENRALLVGVSFAQAAIAVALALCVNALWAVLPLVALLGFTVAVSQPAEFALVPAAAGDVEIARANGLMETVRAVGFTAGPLLGGVLGAAGMLRLALAIDALSFVAVGFAGLALRARRRPAAATAPGERIRARAGFAFLVHDRALALTLGGAIAALTVFTISVTAEPFFVTDVLGAGSFGYGLLITAWTLGMLIGAAGLPQRVPAAAVAVAALTAIVAQGLGLVVAALAPVLWTALLGFAFGGVAHGLKNVLLRTLIHERVPEALRGRAFAAYNGARNGAELGALALGGLVVGAFGARTGLLVSGLGPAAIGLTCLLYLTTTLQRRTFHARVQG</sequence>
<dbReference type="Pfam" id="PF07690">
    <property type="entry name" value="MFS_1"/>
    <property type="match status" value="1"/>
</dbReference>
<dbReference type="PROSITE" id="PS50850">
    <property type="entry name" value="MFS"/>
    <property type="match status" value="1"/>
</dbReference>
<feature type="transmembrane region" description="Helical" evidence="6">
    <location>
        <begin position="12"/>
        <end position="32"/>
    </location>
</feature>
<dbReference type="EMBL" id="JAPDOD010000013">
    <property type="protein sequence ID" value="MDA0161672.1"/>
    <property type="molecule type" value="Genomic_DNA"/>
</dbReference>
<feature type="transmembrane region" description="Helical" evidence="6">
    <location>
        <begin position="203"/>
        <end position="227"/>
    </location>
</feature>
<evidence type="ECO:0000256" key="1">
    <source>
        <dbReference type="ARBA" id="ARBA00004651"/>
    </source>
</evidence>
<evidence type="ECO:0000313" key="8">
    <source>
        <dbReference type="EMBL" id="MDA0161672.1"/>
    </source>
</evidence>
<keyword evidence="5 6" id="KW-0472">Membrane</keyword>
<accession>A0A9X3S208</accession>
<dbReference type="PROSITE" id="PS00217">
    <property type="entry name" value="SUGAR_TRANSPORT_2"/>
    <property type="match status" value="1"/>
</dbReference>
<dbReference type="InterPro" id="IPR005829">
    <property type="entry name" value="Sugar_transporter_CS"/>
</dbReference>
<organism evidence="8 9">
    <name type="scientific">Solirubrobacter ginsenosidimutans</name>
    <dbReference type="NCBI Taxonomy" id="490573"/>
    <lineage>
        <taxon>Bacteria</taxon>
        <taxon>Bacillati</taxon>
        <taxon>Actinomycetota</taxon>
        <taxon>Thermoleophilia</taxon>
        <taxon>Solirubrobacterales</taxon>
        <taxon>Solirubrobacteraceae</taxon>
        <taxon>Solirubrobacter</taxon>
    </lineage>
</organism>
<evidence type="ECO:0000256" key="3">
    <source>
        <dbReference type="ARBA" id="ARBA00022692"/>
    </source>
</evidence>
<protein>
    <submittedName>
        <fullName evidence="8">MFS transporter</fullName>
    </submittedName>
</protein>
<dbReference type="InterPro" id="IPR020846">
    <property type="entry name" value="MFS_dom"/>
</dbReference>
<dbReference type="InterPro" id="IPR011701">
    <property type="entry name" value="MFS"/>
</dbReference>
<feature type="transmembrane region" description="Helical" evidence="6">
    <location>
        <begin position="44"/>
        <end position="66"/>
    </location>
</feature>
<keyword evidence="2" id="KW-1003">Cell membrane</keyword>
<comment type="subcellular location">
    <subcellularLocation>
        <location evidence="1">Cell membrane</location>
        <topology evidence="1">Multi-pass membrane protein</topology>
    </subcellularLocation>
</comment>
<reference evidence="8" key="1">
    <citation type="submission" date="2022-10" db="EMBL/GenBank/DDBJ databases">
        <title>The WGS of Solirubrobacter ginsenosidimutans DSM 21036.</title>
        <authorList>
            <person name="Jiang Z."/>
        </authorList>
    </citation>
    <scope>NUCLEOTIDE SEQUENCE</scope>
    <source>
        <strain evidence="8">DSM 21036</strain>
    </source>
</reference>
<dbReference type="GO" id="GO:0022857">
    <property type="term" value="F:transmembrane transporter activity"/>
    <property type="evidence" value="ECO:0007669"/>
    <property type="project" value="InterPro"/>
</dbReference>
<name>A0A9X3S208_9ACTN</name>
<dbReference type="AlphaFoldDB" id="A0A9X3S208"/>
<dbReference type="CDD" id="cd06173">
    <property type="entry name" value="MFS_MefA_like"/>
    <property type="match status" value="1"/>
</dbReference>
<dbReference type="GO" id="GO:0005886">
    <property type="term" value="C:plasma membrane"/>
    <property type="evidence" value="ECO:0007669"/>
    <property type="project" value="UniProtKB-SubCell"/>
</dbReference>
<evidence type="ECO:0000313" key="9">
    <source>
        <dbReference type="Proteomes" id="UP001149140"/>
    </source>
</evidence>
<dbReference type="RefSeq" id="WP_270040888.1">
    <property type="nucleotide sequence ID" value="NZ_JAPDOD010000013.1"/>
</dbReference>
<feature type="transmembrane region" description="Helical" evidence="6">
    <location>
        <begin position="346"/>
        <end position="363"/>
    </location>
</feature>
<feature type="transmembrane region" description="Helical" evidence="6">
    <location>
        <begin position="303"/>
        <end position="325"/>
    </location>
</feature>
<feature type="transmembrane region" description="Helical" evidence="6">
    <location>
        <begin position="369"/>
        <end position="387"/>
    </location>
</feature>
<evidence type="ECO:0000256" key="2">
    <source>
        <dbReference type="ARBA" id="ARBA00022475"/>
    </source>
</evidence>
<evidence type="ECO:0000256" key="5">
    <source>
        <dbReference type="ARBA" id="ARBA00023136"/>
    </source>
</evidence>
<dbReference type="PANTHER" id="PTHR23513:SF6">
    <property type="entry name" value="MAJOR FACILITATOR SUPERFAMILY ASSOCIATED DOMAIN-CONTAINING PROTEIN"/>
    <property type="match status" value="1"/>
</dbReference>
<keyword evidence="9" id="KW-1185">Reference proteome</keyword>
<dbReference type="SUPFAM" id="SSF103473">
    <property type="entry name" value="MFS general substrate transporter"/>
    <property type="match status" value="1"/>
</dbReference>
<keyword evidence="3 6" id="KW-0812">Transmembrane</keyword>
<evidence type="ECO:0000259" key="7">
    <source>
        <dbReference type="PROSITE" id="PS50850"/>
    </source>
</evidence>
<dbReference type="InterPro" id="IPR036259">
    <property type="entry name" value="MFS_trans_sf"/>
</dbReference>
<keyword evidence="4 6" id="KW-1133">Transmembrane helix</keyword>
<feature type="transmembrane region" description="Helical" evidence="6">
    <location>
        <begin position="160"/>
        <end position="182"/>
    </location>
</feature>
<proteinExistence type="predicted"/>
<comment type="caution">
    <text evidence="8">The sequence shown here is derived from an EMBL/GenBank/DDBJ whole genome shotgun (WGS) entry which is preliminary data.</text>
</comment>
<dbReference type="PANTHER" id="PTHR23513">
    <property type="entry name" value="INTEGRAL MEMBRANE EFFLUX PROTEIN-RELATED"/>
    <property type="match status" value="1"/>
</dbReference>